<dbReference type="InterPro" id="IPR001138">
    <property type="entry name" value="Zn2Cys6_DnaBD"/>
</dbReference>
<dbReference type="InterPro" id="IPR053175">
    <property type="entry name" value="DHMBA_Reg_Transcription_Factor"/>
</dbReference>
<gene>
    <name evidence="7" type="ORF">BJX66DRAFT_305340</name>
</gene>
<dbReference type="CDD" id="cd00067">
    <property type="entry name" value="GAL4"/>
    <property type="match status" value="1"/>
</dbReference>
<feature type="compositionally biased region" description="Polar residues" evidence="5">
    <location>
        <begin position="114"/>
        <end position="125"/>
    </location>
</feature>
<keyword evidence="2" id="KW-0238">DNA-binding</keyword>
<accession>A0ABR4G406</accession>
<comment type="caution">
    <text evidence="7">The sequence shown here is derived from an EMBL/GenBank/DDBJ whole genome shotgun (WGS) entry which is preliminary data.</text>
</comment>
<sequence length="576" mass="63996">MVYCGRPSKGCLSCRTRKIRCDQTRPACSECVKCGWVCPGYRDTLSLMFRDESQRVIQKATTAAQRNKLKKAMRPETSASQSPPSSSESSGESSISLQASLTNTTNRQVEEVTGQLQPQMLQPSHQPTENEAISWFLRYNAWPGALFMIGFDQDLLDQPNMPLSEQACRSSIVSVGMALLGRLHQSAQINQRAVLEYGHALGLLMRALADESESRTDAALSAVLLLAIFEVTTSRTLDSMEKWTSHMRGASLLLEMRNHQHLQRSEGLMLFVQLRFHIITGCLQRGLHVPTSVLECNRIAMWLKPQTEAHCDSIINIIGQLSNLRADIIAGVLTDAEEILPVAVALNGELLAWAADVPPEFTYTVVEDPPPNVLDGVAYGCKPYNNRYHIYHDLWVSHAWNHYRCARILTSEIIITCLRRLTPNRQVPGKILQRQIAMLYRTSKDLATDICGSAPYHLGAGCVYAGSRRKIPASQTYMGGMLLLLPLAIAAATDRRGHSMRKWVIQCLRAIGHAMGIDQAFAVIEVLETEGGPFEDLEERDGGLVYLNLKTSKVDCSRNRVLVGAWSSMSNNNNDT</sequence>
<evidence type="ECO:0000256" key="3">
    <source>
        <dbReference type="ARBA" id="ARBA00023163"/>
    </source>
</evidence>
<evidence type="ECO:0000259" key="6">
    <source>
        <dbReference type="PROSITE" id="PS50048"/>
    </source>
</evidence>
<dbReference type="PANTHER" id="PTHR38791">
    <property type="entry name" value="ZN(II)2CYS6 TRANSCRIPTION FACTOR (EUROFUNG)-RELATED-RELATED"/>
    <property type="match status" value="1"/>
</dbReference>
<dbReference type="SUPFAM" id="SSF57701">
    <property type="entry name" value="Zn2/Cys6 DNA-binding domain"/>
    <property type="match status" value="1"/>
</dbReference>
<feature type="domain" description="Zn(2)-C6 fungal-type" evidence="6">
    <location>
        <begin position="10"/>
        <end position="38"/>
    </location>
</feature>
<feature type="region of interest" description="Disordered" evidence="5">
    <location>
        <begin position="66"/>
        <end position="125"/>
    </location>
</feature>
<keyword evidence="1" id="KW-0805">Transcription regulation</keyword>
<dbReference type="SMART" id="SM00066">
    <property type="entry name" value="GAL4"/>
    <property type="match status" value="1"/>
</dbReference>
<keyword evidence="3" id="KW-0804">Transcription</keyword>
<dbReference type="InterPro" id="IPR021858">
    <property type="entry name" value="Fun_TF"/>
</dbReference>
<name>A0ABR4G406_9EURO</name>
<dbReference type="Proteomes" id="UP001610563">
    <property type="component" value="Unassembled WGS sequence"/>
</dbReference>
<dbReference type="PROSITE" id="PS00463">
    <property type="entry name" value="ZN2_CY6_FUNGAL_1"/>
    <property type="match status" value="1"/>
</dbReference>
<dbReference type="PANTHER" id="PTHR38791:SF5">
    <property type="entry name" value="TRANSCRIPTION FACTOR DBAG-RELATED"/>
    <property type="match status" value="1"/>
</dbReference>
<protein>
    <recommendedName>
        <fullName evidence="6">Zn(2)-C6 fungal-type domain-containing protein</fullName>
    </recommendedName>
</protein>
<dbReference type="InterPro" id="IPR036864">
    <property type="entry name" value="Zn2-C6_fun-type_DNA-bd_sf"/>
</dbReference>
<reference evidence="7 8" key="1">
    <citation type="submission" date="2024-07" db="EMBL/GenBank/DDBJ databases">
        <title>Section-level genome sequencing and comparative genomics of Aspergillus sections Usti and Cavernicolus.</title>
        <authorList>
            <consortium name="Lawrence Berkeley National Laboratory"/>
            <person name="Nybo J.L."/>
            <person name="Vesth T.C."/>
            <person name="Theobald S."/>
            <person name="Frisvad J.C."/>
            <person name="Larsen T.O."/>
            <person name="Kjaerboelling I."/>
            <person name="Rothschild-Mancinelli K."/>
            <person name="Lyhne E.K."/>
            <person name="Kogle M.E."/>
            <person name="Barry K."/>
            <person name="Clum A."/>
            <person name="Na H."/>
            <person name="Ledsgaard L."/>
            <person name="Lin J."/>
            <person name="Lipzen A."/>
            <person name="Kuo A."/>
            <person name="Riley R."/>
            <person name="Mondo S."/>
            <person name="Labutti K."/>
            <person name="Haridas S."/>
            <person name="Pangalinan J."/>
            <person name="Salamov A.A."/>
            <person name="Simmons B.A."/>
            <person name="Magnuson J.K."/>
            <person name="Chen J."/>
            <person name="Drula E."/>
            <person name="Henrissat B."/>
            <person name="Wiebenga A."/>
            <person name="Lubbers R.J."/>
            <person name="Gomes A.C."/>
            <person name="Makela M.R."/>
            <person name="Stajich J."/>
            <person name="Grigoriev I.V."/>
            <person name="Mortensen U.H."/>
            <person name="De Vries R.P."/>
            <person name="Baker S.E."/>
            <person name="Andersen M.R."/>
        </authorList>
    </citation>
    <scope>NUCLEOTIDE SEQUENCE [LARGE SCALE GENOMIC DNA]</scope>
    <source>
        <strain evidence="7 8">CBS 209.92</strain>
    </source>
</reference>
<dbReference type="Pfam" id="PF11951">
    <property type="entry name" value="Fungal_trans_2"/>
    <property type="match status" value="1"/>
</dbReference>
<evidence type="ECO:0000256" key="2">
    <source>
        <dbReference type="ARBA" id="ARBA00023125"/>
    </source>
</evidence>
<evidence type="ECO:0000256" key="5">
    <source>
        <dbReference type="SAM" id="MobiDB-lite"/>
    </source>
</evidence>
<evidence type="ECO:0000256" key="1">
    <source>
        <dbReference type="ARBA" id="ARBA00023015"/>
    </source>
</evidence>
<evidence type="ECO:0000256" key="4">
    <source>
        <dbReference type="ARBA" id="ARBA00023242"/>
    </source>
</evidence>
<organism evidence="7 8">
    <name type="scientific">Aspergillus keveii</name>
    <dbReference type="NCBI Taxonomy" id="714993"/>
    <lineage>
        <taxon>Eukaryota</taxon>
        <taxon>Fungi</taxon>
        <taxon>Dikarya</taxon>
        <taxon>Ascomycota</taxon>
        <taxon>Pezizomycotina</taxon>
        <taxon>Eurotiomycetes</taxon>
        <taxon>Eurotiomycetidae</taxon>
        <taxon>Eurotiales</taxon>
        <taxon>Aspergillaceae</taxon>
        <taxon>Aspergillus</taxon>
        <taxon>Aspergillus subgen. Nidulantes</taxon>
    </lineage>
</organism>
<keyword evidence="8" id="KW-1185">Reference proteome</keyword>
<proteinExistence type="predicted"/>
<dbReference type="Gene3D" id="4.10.240.10">
    <property type="entry name" value="Zn(2)-C6 fungal-type DNA-binding domain"/>
    <property type="match status" value="1"/>
</dbReference>
<dbReference type="PROSITE" id="PS50048">
    <property type="entry name" value="ZN2_CY6_FUNGAL_2"/>
    <property type="match status" value="1"/>
</dbReference>
<dbReference type="EMBL" id="JBFTWV010000053">
    <property type="protein sequence ID" value="KAL2793741.1"/>
    <property type="molecule type" value="Genomic_DNA"/>
</dbReference>
<dbReference type="Pfam" id="PF00172">
    <property type="entry name" value="Zn_clus"/>
    <property type="match status" value="1"/>
</dbReference>
<evidence type="ECO:0000313" key="7">
    <source>
        <dbReference type="EMBL" id="KAL2793741.1"/>
    </source>
</evidence>
<evidence type="ECO:0000313" key="8">
    <source>
        <dbReference type="Proteomes" id="UP001610563"/>
    </source>
</evidence>
<feature type="compositionally biased region" description="Low complexity" evidence="5">
    <location>
        <begin position="78"/>
        <end position="101"/>
    </location>
</feature>
<keyword evidence="4" id="KW-0539">Nucleus</keyword>